<dbReference type="Proteomes" id="UP000821853">
    <property type="component" value="Chromosome 2"/>
</dbReference>
<comment type="caution">
    <text evidence="1">The sequence shown here is derived from an EMBL/GenBank/DDBJ whole genome shotgun (WGS) entry which is preliminary data.</text>
</comment>
<dbReference type="GO" id="GO:0016485">
    <property type="term" value="P:protein processing"/>
    <property type="evidence" value="ECO:0007669"/>
    <property type="project" value="TreeGrafter"/>
</dbReference>
<dbReference type="PANTHER" id="PTHR11733:SF241">
    <property type="entry name" value="GH26575P-RELATED"/>
    <property type="match status" value="1"/>
</dbReference>
<evidence type="ECO:0000313" key="1">
    <source>
        <dbReference type="EMBL" id="KAH9368292.1"/>
    </source>
</evidence>
<dbReference type="GO" id="GO:0004222">
    <property type="term" value="F:metalloendopeptidase activity"/>
    <property type="evidence" value="ECO:0007669"/>
    <property type="project" value="InterPro"/>
</dbReference>
<evidence type="ECO:0000313" key="2">
    <source>
        <dbReference type="Proteomes" id="UP000821853"/>
    </source>
</evidence>
<gene>
    <name evidence="1" type="ORF">HPB48_008042</name>
</gene>
<dbReference type="EMBL" id="JABSTR010000004">
    <property type="protein sequence ID" value="KAH9368292.1"/>
    <property type="molecule type" value="Genomic_DNA"/>
</dbReference>
<dbReference type="AlphaFoldDB" id="A0A9J6G1R6"/>
<accession>A0A9J6G1R6</accession>
<dbReference type="InterPro" id="IPR042089">
    <property type="entry name" value="Peptidase_M13_dom_2"/>
</dbReference>
<dbReference type="InterPro" id="IPR024079">
    <property type="entry name" value="MetalloPept_cat_dom_sf"/>
</dbReference>
<sequence>MYSLNATVPEEDFPDTKGAVNACSAIIIVFVLSVALYKQYNHVNTVTPNLCATSACRTYGSDLLRPSLNTSVSPCDSLTRFVCDGWQRSQELSVREHTLKLFLDTYAGLARGALAGTDGHGVSEKVATVFLSCYELLRLGVDELREVKKALGEAGITWPIRSKNIDLSRTLLYASMKLGLDSVLCFARLEVSVGLDVLVQPGRLFDYVRRHYVAVTDGKKKRQYFNLLREKFAEVCAEDCVSFEDVSPLEDHVMSELISAFNHTDAQSTPVTSLLSDFIVDNDTSLTSLTSALRALDNNTKVIVQFLSKHKTYLESFLKLWSDNGTEAAHLFVSWCTVQVAALYVNEKLIVNYYQGSREAAYVHHGIFCLTRAFYFFRQSLFSGYNYQVLHGLNAVAVENFTLSVRTALSRRISRWQHFDENVTIVSNWNSLDVLFRLFRHEGVAGVGSDVPVAGEYFVDKWRHSSGTYLSPNDADALLFMTKLTFWIQRTVEPDVTLMPYALSFPLFDTALTPAINYGGLGTVVALGIAKLFLDAYKNAPRTQPHVAELERCMRDSSGSKVEDVAGAVAEAIAASAVFDAYNRSRSDVEEQGLEGIELTAPQLLFVSMCFAKCPGRGRPLPDSLCDLPLQHHILPSQLTLAFLHATSTTWREANIHLQIDQAQNTATISTPSVQIGEKLIGVTDIKIKDEKHSVEIYGLAPDD</sequence>
<organism evidence="1 2">
    <name type="scientific">Haemaphysalis longicornis</name>
    <name type="common">Bush tick</name>
    <dbReference type="NCBI Taxonomy" id="44386"/>
    <lineage>
        <taxon>Eukaryota</taxon>
        <taxon>Metazoa</taxon>
        <taxon>Ecdysozoa</taxon>
        <taxon>Arthropoda</taxon>
        <taxon>Chelicerata</taxon>
        <taxon>Arachnida</taxon>
        <taxon>Acari</taxon>
        <taxon>Parasitiformes</taxon>
        <taxon>Ixodida</taxon>
        <taxon>Ixodoidea</taxon>
        <taxon>Ixodidae</taxon>
        <taxon>Haemaphysalinae</taxon>
        <taxon>Haemaphysalis</taxon>
    </lineage>
</organism>
<dbReference type="GO" id="GO:0005886">
    <property type="term" value="C:plasma membrane"/>
    <property type="evidence" value="ECO:0007669"/>
    <property type="project" value="TreeGrafter"/>
</dbReference>
<proteinExistence type="predicted"/>
<dbReference type="OrthoDB" id="6475849at2759"/>
<reference evidence="1 2" key="1">
    <citation type="journal article" date="2020" name="Cell">
        <title>Large-Scale Comparative Analyses of Tick Genomes Elucidate Their Genetic Diversity and Vector Capacities.</title>
        <authorList>
            <consortium name="Tick Genome and Microbiome Consortium (TIGMIC)"/>
            <person name="Jia N."/>
            <person name="Wang J."/>
            <person name="Shi W."/>
            <person name="Du L."/>
            <person name="Sun Y."/>
            <person name="Zhan W."/>
            <person name="Jiang J.F."/>
            <person name="Wang Q."/>
            <person name="Zhang B."/>
            <person name="Ji P."/>
            <person name="Bell-Sakyi L."/>
            <person name="Cui X.M."/>
            <person name="Yuan T.T."/>
            <person name="Jiang B.G."/>
            <person name="Yang W.F."/>
            <person name="Lam T.T."/>
            <person name="Chang Q.C."/>
            <person name="Ding S.J."/>
            <person name="Wang X.J."/>
            <person name="Zhu J.G."/>
            <person name="Ruan X.D."/>
            <person name="Zhao L."/>
            <person name="Wei J.T."/>
            <person name="Ye R.Z."/>
            <person name="Que T.C."/>
            <person name="Du C.H."/>
            <person name="Zhou Y.H."/>
            <person name="Cheng J.X."/>
            <person name="Dai P.F."/>
            <person name="Guo W.B."/>
            <person name="Han X.H."/>
            <person name="Huang E.J."/>
            <person name="Li L.F."/>
            <person name="Wei W."/>
            <person name="Gao Y.C."/>
            <person name="Liu J.Z."/>
            <person name="Shao H.Z."/>
            <person name="Wang X."/>
            <person name="Wang C.C."/>
            <person name="Yang T.C."/>
            <person name="Huo Q.B."/>
            <person name="Li W."/>
            <person name="Chen H.Y."/>
            <person name="Chen S.E."/>
            <person name="Zhou L.G."/>
            <person name="Ni X.B."/>
            <person name="Tian J.H."/>
            <person name="Sheng Y."/>
            <person name="Liu T."/>
            <person name="Pan Y.S."/>
            <person name="Xia L.Y."/>
            <person name="Li J."/>
            <person name="Zhao F."/>
            <person name="Cao W.C."/>
        </authorList>
    </citation>
    <scope>NUCLEOTIDE SEQUENCE [LARGE SCALE GENOMIC DNA]</scope>
    <source>
        <strain evidence="1">HaeL-2018</strain>
    </source>
</reference>
<keyword evidence="2" id="KW-1185">Reference proteome</keyword>
<dbReference type="PROSITE" id="PS51885">
    <property type="entry name" value="NEPRILYSIN"/>
    <property type="match status" value="1"/>
</dbReference>
<dbReference type="Gene3D" id="1.10.1380.10">
    <property type="entry name" value="Neutral endopeptidase , domain2"/>
    <property type="match status" value="1"/>
</dbReference>
<dbReference type="InterPro" id="IPR000718">
    <property type="entry name" value="Peptidase_M13"/>
</dbReference>
<protein>
    <submittedName>
        <fullName evidence="1">Uncharacterized protein</fullName>
    </submittedName>
</protein>
<dbReference type="Gene3D" id="3.40.390.10">
    <property type="entry name" value="Collagenase (Catalytic Domain)"/>
    <property type="match status" value="2"/>
</dbReference>
<dbReference type="SUPFAM" id="SSF55486">
    <property type="entry name" value="Metalloproteases ('zincins'), catalytic domain"/>
    <property type="match status" value="1"/>
</dbReference>
<name>A0A9J6G1R6_HAELO</name>
<dbReference type="PANTHER" id="PTHR11733">
    <property type="entry name" value="ZINC METALLOPROTEASE FAMILY M13 NEPRILYSIN-RELATED"/>
    <property type="match status" value="1"/>
</dbReference>
<dbReference type="VEuPathDB" id="VectorBase:HLOH_061262"/>